<evidence type="ECO:0000313" key="2">
    <source>
        <dbReference type="Proteomes" id="UP000006867"/>
    </source>
</evidence>
<reference evidence="1 2" key="1">
    <citation type="journal article" date="2011" name="Front. Microbiol.">
        <title>Genomic signatures of strain selection and enhancement in Bacillus atrophaeus var. globigii, a historical biowarfare simulant.</title>
        <authorList>
            <person name="Gibbons H.S."/>
            <person name="Broomall S.M."/>
            <person name="McNew L.A."/>
            <person name="Daligault H."/>
            <person name="Chapman C."/>
            <person name="Bruce D."/>
            <person name="Karavis M."/>
            <person name="Krepps M."/>
            <person name="McGregor P.A."/>
            <person name="Hong C."/>
            <person name="Park K.H."/>
            <person name="Akmal A."/>
            <person name="Feldman A."/>
            <person name="Lin J.S."/>
            <person name="Chang W.E."/>
            <person name="Higgs B.W."/>
            <person name="Demirev P."/>
            <person name="Lindquist J."/>
            <person name="Liem A."/>
            <person name="Fochler E."/>
            <person name="Read T.D."/>
            <person name="Tapia R."/>
            <person name="Johnson S."/>
            <person name="Bishop-Lilly K.A."/>
            <person name="Detter C."/>
            <person name="Han C."/>
            <person name="Sozhamannan S."/>
            <person name="Rosenzweig C.N."/>
            <person name="Skowronski E.W."/>
        </authorList>
    </citation>
    <scope>NUCLEOTIDE SEQUENCE [LARGE SCALE GENOMIC DNA]</scope>
    <source>
        <strain evidence="1 2">1942</strain>
    </source>
</reference>
<keyword evidence="2" id="KW-1185">Reference proteome</keyword>
<dbReference type="EMBL" id="CP002207">
    <property type="protein sequence ID" value="ADP34437.1"/>
    <property type="molecule type" value="Genomic_DNA"/>
</dbReference>
<name>A0ABN3ZJJ5_BACA1</name>
<dbReference type="RefSeq" id="WP_003326269.1">
    <property type="nucleotide sequence ID" value="NC_014639.1"/>
</dbReference>
<accession>A0ABN3ZJJ5</accession>
<dbReference type="Proteomes" id="UP000006867">
    <property type="component" value="Chromosome"/>
</dbReference>
<evidence type="ECO:0000313" key="1">
    <source>
        <dbReference type="EMBL" id="ADP34437.1"/>
    </source>
</evidence>
<gene>
    <name evidence="1" type="ordered locus">BATR1942_17600</name>
</gene>
<organism evidence="1 2">
    <name type="scientific">Bacillus atrophaeus (strain 1942)</name>
    <dbReference type="NCBI Taxonomy" id="720555"/>
    <lineage>
        <taxon>Bacteria</taxon>
        <taxon>Bacillati</taxon>
        <taxon>Bacillota</taxon>
        <taxon>Bacilli</taxon>
        <taxon>Bacillales</taxon>
        <taxon>Bacillaceae</taxon>
        <taxon>Bacillus</taxon>
    </lineage>
</organism>
<sequence>MFPDQVFHEQYKYFWFQEFSALWGDDIWDTLKLLANYYSDNQILTAVLDTPPETYRTFSDYYNWIWTPSSLTKEEYSELLWTESNGVRPGEIGSIQFTTTTVVWLSPSRKWAIWGNIDQEICILGLTDRQGELLGENNWKTLDDDVLELQEQIYEDGIIPNEVKNKIIQNYQMR</sequence>
<proteinExistence type="predicted"/>
<protein>
    <submittedName>
        <fullName evidence="1">Uncharacterized protein</fullName>
    </submittedName>
</protein>